<keyword evidence="3" id="KW-1185">Reference proteome</keyword>
<dbReference type="Pfam" id="PF23670">
    <property type="entry name" value="PIGBOS1"/>
    <property type="match status" value="1"/>
</dbReference>
<feature type="region of interest" description="Disordered" evidence="1">
    <location>
        <begin position="40"/>
        <end position="71"/>
    </location>
</feature>
<dbReference type="EMBL" id="OZ020106">
    <property type="protein sequence ID" value="CAK9258490.1"/>
    <property type="molecule type" value="Genomic_DNA"/>
</dbReference>
<accession>A0ABP0VYP7</accession>
<evidence type="ECO:0000313" key="2">
    <source>
        <dbReference type="EMBL" id="CAK9258490.1"/>
    </source>
</evidence>
<evidence type="ECO:0000313" key="3">
    <source>
        <dbReference type="Proteomes" id="UP001497444"/>
    </source>
</evidence>
<sequence length="71" mass="7321">MYRRPRLPLPLVAGAIVIGVMSGSFIFAPALSDYWAHQPLQPPSSSEVAAPPSAPASAPSSPSSPSLNPKP</sequence>
<dbReference type="PANTHER" id="PTHR36815:SF1">
    <property type="entry name" value="OS03G0675700 PROTEIN"/>
    <property type="match status" value="1"/>
</dbReference>
<dbReference type="InterPro" id="IPR057394">
    <property type="entry name" value="PIGBOS1"/>
</dbReference>
<dbReference type="Proteomes" id="UP001497444">
    <property type="component" value="Chromosome 11"/>
</dbReference>
<name>A0ABP0VYP7_9BRYO</name>
<evidence type="ECO:0000256" key="1">
    <source>
        <dbReference type="SAM" id="MobiDB-lite"/>
    </source>
</evidence>
<protein>
    <submittedName>
        <fullName evidence="2">Uncharacterized protein</fullName>
    </submittedName>
</protein>
<reference evidence="2" key="1">
    <citation type="submission" date="2024-02" db="EMBL/GenBank/DDBJ databases">
        <authorList>
            <consortium name="ELIXIR-Norway"/>
            <consortium name="Elixir Norway"/>
        </authorList>
    </citation>
    <scope>NUCLEOTIDE SEQUENCE</scope>
</reference>
<gene>
    <name evidence="2" type="ORF">CSSPJE1EN1_LOCUS3968</name>
</gene>
<feature type="compositionally biased region" description="Low complexity" evidence="1">
    <location>
        <begin position="43"/>
        <end position="71"/>
    </location>
</feature>
<dbReference type="PANTHER" id="PTHR36815">
    <property type="entry name" value="BNAC03G48760D PROTEIN"/>
    <property type="match status" value="1"/>
</dbReference>
<proteinExistence type="predicted"/>
<organism evidence="2 3">
    <name type="scientific">Sphagnum jensenii</name>
    <dbReference type="NCBI Taxonomy" id="128206"/>
    <lineage>
        <taxon>Eukaryota</taxon>
        <taxon>Viridiplantae</taxon>
        <taxon>Streptophyta</taxon>
        <taxon>Embryophyta</taxon>
        <taxon>Bryophyta</taxon>
        <taxon>Sphagnophytina</taxon>
        <taxon>Sphagnopsida</taxon>
        <taxon>Sphagnales</taxon>
        <taxon>Sphagnaceae</taxon>
        <taxon>Sphagnum</taxon>
    </lineage>
</organism>